<comment type="caution">
    <text evidence="1">The sequence shown here is derived from an EMBL/GenBank/DDBJ whole genome shotgun (WGS) entry which is preliminary data.</text>
</comment>
<dbReference type="EMBL" id="JADGMS010000002">
    <property type="protein sequence ID" value="KAF9686939.1"/>
    <property type="molecule type" value="Genomic_DNA"/>
</dbReference>
<keyword evidence="2" id="KW-1185">Reference proteome</keyword>
<gene>
    <name evidence="1" type="ORF">SADUNF_Sadunf02G0042300</name>
</gene>
<dbReference type="Proteomes" id="UP000657918">
    <property type="component" value="Unassembled WGS sequence"/>
</dbReference>
<evidence type="ECO:0000313" key="2">
    <source>
        <dbReference type="Proteomes" id="UP000657918"/>
    </source>
</evidence>
<protein>
    <submittedName>
        <fullName evidence="1">Uncharacterized protein</fullName>
    </submittedName>
</protein>
<proteinExistence type="predicted"/>
<reference evidence="1 2" key="1">
    <citation type="submission" date="2020-10" db="EMBL/GenBank/DDBJ databases">
        <title>Plant Genome Project.</title>
        <authorList>
            <person name="Zhang R.-G."/>
        </authorList>
    </citation>
    <scope>NUCLEOTIDE SEQUENCE [LARGE SCALE GENOMIC DNA]</scope>
    <source>
        <strain evidence="1">FAFU-HL-1</strain>
        <tissue evidence="1">Leaf</tissue>
    </source>
</reference>
<dbReference type="AlphaFoldDB" id="A0A835TG66"/>
<name>A0A835TG66_9ROSI</name>
<sequence>MATPAKSDCVAKETPRVISMHDGEEEKISRARTAPVVRNWRSQRSNDLLDEFWEGDPYLLRFPSFSIWLLHVSTAEYDPLKAG</sequence>
<organism evidence="1 2">
    <name type="scientific">Salix dunnii</name>
    <dbReference type="NCBI Taxonomy" id="1413687"/>
    <lineage>
        <taxon>Eukaryota</taxon>
        <taxon>Viridiplantae</taxon>
        <taxon>Streptophyta</taxon>
        <taxon>Embryophyta</taxon>
        <taxon>Tracheophyta</taxon>
        <taxon>Spermatophyta</taxon>
        <taxon>Magnoliopsida</taxon>
        <taxon>eudicotyledons</taxon>
        <taxon>Gunneridae</taxon>
        <taxon>Pentapetalae</taxon>
        <taxon>rosids</taxon>
        <taxon>fabids</taxon>
        <taxon>Malpighiales</taxon>
        <taxon>Salicaceae</taxon>
        <taxon>Saliceae</taxon>
        <taxon>Salix</taxon>
    </lineage>
</organism>
<accession>A0A835TG66</accession>
<evidence type="ECO:0000313" key="1">
    <source>
        <dbReference type="EMBL" id="KAF9686939.1"/>
    </source>
</evidence>